<dbReference type="EMBL" id="JAHDVG010000463">
    <property type="protein sequence ID" value="KAH1187132.1"/>
    <property type="molecule type" value="Genomic_DNA"/>
</dbReference>
<evidence type="ECO:0000313" key="2">
    <source>
        <dbReference type="Proteomes" id="UP000827986"/>
    </source>
</evidence>
<keyword evidence="2" id="KW-1185">Reference proteome</keyword>
<comment type="caution">
    <text evidence="1">The sequence shown here is derived from an EMBL/GenBank/DDBJ whole genome shotgun (WGS) entry which is preliminary data.</text>
</comment>
<evidence type="ECO:0000313" key="1">
    <source>
        <dbReference type="EMBL" id="KAH1187132.1"/>
    </source>
</evidence>
<dbReference type="PANTHER" id="PTHR45913">
    <property type="entry name" value="EPM2A-INTERACTING PROTEIN 1"/>
    <property type="match status" value="1"/>
</dbReference>
<accession>A0A9D3XW39</accession>
<protein>
    <recommendedName>
        <fullName evidence="3">DUF4371 domain-containing protein</fullName>
    </recommendedName>
</protein>
<dbReference type="Proteomes" id="UP000827986">
    <property type="component" value="Unassembled WGS sequence"/>
</dbReference>
<proteinExistence type="predicted"/>
<gene>
    <name evidence="1" type="ORF">KIL84_019881</name>
</gene>
<reference evidence="1" key="1">
    <citation type="submission" date="2021-09" db="EMBL/GenBank/DDBJ databases">
        <title>The genome of Mauremys mutica provides insights into the evolution of semi-aquatic lifestyle.</title>
        <authorList>
            <person name="Gong S."/>
            <person name="Gao Y."/>
        </authorList>
    </citation>
    <scope>NUCLEOTIDE SEQUENCE</scope>
    <source>
        <strain evidence="1">MM-2020</strain>
        <tissue evidence="1">Muscle</tissue>
    </source>
</reference>
<dbReference type="PANTHER" id="PTHR45913:SF19">
    <property type="entry name" value="LOW QUALITY PROTEIN: ZINC FINGER BED DOMAIN-CONTAINING PROTEIN 5-LIKE"/>
    <property type="match status" value="1"/>
</dbReference>
<evidence type="ECO:0008006" key="3">
    <source>
        <dbReference type="Google" id="ProtNLM"/>
    </source>
</evidence>
<name>A0A9D3XW39_9SAUR</name>
<sequence>MVTGMLGHGEANKLKAIPLSNDTVSRCINEMADDIHEQLKEKLKRFLAVQFDGSTDVSGSAELLVFVQYNSDASLEENMLFCKALPNHMMGECLFNMFVEATKYFEIDWQKSIAICSDGAKAMIGKNSRFVARLKTIMPHTIWPHCLLHRQALTEKGMPSELCQVLDESVKVVNLIKAGLYQLVCLQFYVMKWAHFRKVKFCTLK</sequence>
<organism evidence="1 2">
    <name type="scientific">Mauremys mutica</name>
    <name type="common">yellowpond turtle</name>
    <dbReference type="NCBI Taxonomy" id="74926"/>
    <lineage>
        <taxon>Eukaryota</taxon>
        <taxon>Metazoa</taxon>
        <taxon>Chordata</taxon>
        <taxon>Craniata</taxon>
        <taxon>Vertebrata</taxon>
        <taxon>Euteleostomi</taxon>
        <taxon>Archelosauria</taxon>
        <taxon>Testudinata</taxon>
        <taxon>Testudines</taxon>
        <taxon>Cryptodira</taxon>
        <taxon>Durocryptodira</taxon>
        <taxon>Testudinoidea</taxon>
        <taxon>Geoemydidae</taxon>
        <taxon>Geoemydinae</taxon>
        <taxon>Mauremys</taxon>
    </lineage>
</organism>
<dbReference type="AlphaFoldDB" id="A0A9D3XW39"/>